<evidence type="ECO:0000313" key="1">
    <source>
        <dbReference type="EMBL" id="KAI8427563.1"/>
    </source>
</evidence>
<comment type="caution">
    <text evidence="1">The sequence shown here is derived from an EMBL/GenBank/DDBJ whole genome shotgun (WGS) entry which is preliminary data.</text>
</comment>
<evidence type="ECO:0000313" key="2">
    <source>
        <dbReference type="Proteomes" id="UP001064048"/>
    </source>
</evidence>
<protein>
    <submittedName>
        <fullName evidence="1">Uncharacterized protein</fullName>
    </submittedName>
</protein>
<sequence length="172" mass="19325">MRVKVPEMRKCCFCIPLRPGIILFGNINIVMSLFALACLVVTVELKKRTLTNDASLEAITSTVLFCILGMSVLLNAMLLVAGFQKDIPMLRLYNYFALATTLAMLVPALVLLYKQQFVSCWASFIAIVMQCYVIILVRSEVVKLEIKLYGPEEKCIEQPEQVVEVPDTETLI</sequence>
<proteinExistence type="predicted"/>
<organism evidence="1 2">
    <name type="scientific">Choristoneura fumiferana</name>
    <name type="common">Spruce budworm moth</name>
    <name type="synonym">Archips fumiferana</name>
    <dbReference type="NCBI Taxonomy" id="7141"/>
    <lineage>
        <taxon>Eukaryota</taxon>
        <taxon>Metazoa</taxon>
        <taxon>Ecdysozoa</taxon>
        <taxon>Arthropoda</taxon>
        <taxon>Hexapoda</taxon>
        <taxon>Insecta</taxon>
        <taxon>Pterygota</taxon>
        <taxon>Neoptera</taxon>
        <taxon>Endopterygota</taxon>
        <taxon>Lepidoptera</taxon>
        <taxon>Glossata</taxon>
        <taxon>Ditrysia</taxon>
        <taxon>Tortricoidea</taxon>
        <taxon>Tortricidae</taxon>
        <taxon>Tortricinae</taxon>
        <taxon>Choristoneura</taxon>
    </lineage>
</organism>
<dbReference type="EMBL" id="CM046103">
    <property type="protein sequence ID" value="KAI8427563.1"/>
    <property type="molecule type" value="Genomic_DNA"/>
</dbReference>
<name>A0ACC0JTX5_CHOFU</name>
<keyword evidence="2" id="KW-1185">Reference proteome</keyword>
<accession>A0ACC0JTX5</accession>
<gene>
    <name evidence="1" type="ORF">MSG28_002070</name>
</gene>
<reference evidence="1 2" key="1">
    <citation type="journal article" date="2022" name="Genome Biol. Evol.">
        <title>The Spruce Budworm Genome: Reconstructing the Evolutionary History of Antifreeze Proteins.</title>
        <authorList>
            <person name="Beliveau C."/>
            <person name="Gagne P."/>
            <person name="Picq S."/>
            <person name="Vernygora O."/>
            <person name="Keeling C.I."/>
            <person name="Pinkney K."/>
            <person name="Doucet D."/>
            <person name="Wen F."/>
            <person name="Johnston J.S."/>
            <person name="Maaroufi H."/>
            <person name="Boyle B."/>
            <person name="Laroche J."/>
            <person name="Dewar K."/>
            <person name="Juretic N."/>
            <person name="Blackburn G."/>
            <person name="Nisole A."/>
            <person name="Brunet B."/>
            <person name="Brandao M."/>
            <person name="Lumley L."/>
            <person name="Duan J."/>
            <person name="Quan G."/>
            <person name="Lucarotti C.J."/>
            <person name="Roe A.D."/>
            <person name="Sperling F.A.H."/>
            <person name="Levesque R.C."/>
            <person name="Cusson M."/>
        </authorList>
    </citation>
    <scope>NUCLEOTIDE SEQUENCE [LARGE SCALE GENOMIC DNA]</scope>
    <source>
        <strain evidence="1">Glfc:IPQL:Cfum</strain>
    </source>
</reference>
<dbReference type="Proteomes" id="UP001064048">
    <property type="component" value="Chromosome 3"/>
</dbReference>